<dbReference type="OrthoDB" id="4186159at2759"/>
<comment type="caution">
    <text evidence="1">The sequence shown here is derived from an EMBL/GenBank/DDBJ whole genome shotgun (WGS) entry which is preliminary data.</text>
</comment>
<name>A0A1B7NR60_9EURO</name>
<dbReference type="EMBL" id="LGUA01001080">
    <property type="protein sequence ID" value="OAX79283.1"/>
    <property type="molecule type" value="Genomic_DNA"/>
</dbReference>
<evidence type="ECO:0000313" key="2">
    <source>
        <dbReference type="Proteomes" id="UP000091918"/>
    </source>
</evidence>
<dbReference type="Proteomes" id="UP000091918">
    <property type="component" value="Unassembled WGS sequence"/>
</dbReference>
<keyword evidence="2" id="KW-1185">Reference proteome</keyword>
<proteinExistence type="predicted"/>
<dbReference type="AlphaFoldDB" id="A0A1B7NR60"/>
<gene>
    <name evidence="1" type="ORF">ACJ72_06396</name>
</gene>
<protein>
    <submittedName>
        <fullName evidence="1">Uncharacterized protein</fullName>
    </submittedName>
</protein>
<organism evidence="1 2">
    <name type="scientific">Emergomyces africanus</name>
    <dbReference type="NCBI Taxonomy" id="1955775"/>
    <lineage>
        <taxon>Eukaryota</taxon>
        <taxon>Fungi</taxon>
        <taxon>Dikarya</taxon>
        <taxon>Ascomycota</taxon>
        <taxon>Pezizomycotina</taxon>
        <taxon>Eurotiomycetes</taxon>
        <taxon>Eurotiomycetidae</taxon>
        <taxon>Onygenales</taxon>
        <taxon>Ajellomycetaceae</taxon>
        <taxon>Emergomyces</taxon>
    </lineage>
</organism>
<evidence type="ECO:0000313" key="1">
    <source>
        <dbReference type="EMBL" id="OAX79283.1"/>
    </source>
</evidence>
<accession>A0A1B7NR60</accession>
<sequence>MLGSGEHRKFSMLQGRDIEPNNIINTRSPNGRISSAVGIASSRTHNGIAFHEGDLVVNVITSGERSNVHVQRQGHAAPFSPINSPAHSPGIRAFQSEACTPAPVQSAGDTPSPIPFLAADPPNPAPIHPSSALPVRTAPFVIPTTQVQQTDLAADACDCQCLCPFHFFGLPAVNLATTVDQGAVPTPKTLNTFASTPIRISSTAAAAPFLPIANDTLIASIAFPTSLDVRTSSTSVLDVPPIAFPIPPEDGVNSGTGVPITLLGDEASSIAELSTPNEPAPAAPTEIVSTNTDPIQPTTTEADATQPAATQATETAEGVAVTPEGPATLTDADFTQVTESAEFSAMVTDAAAETVADSTQRGLTVAPVETATTELEPASSDIFDINTLTLHSALTLRLGG</sequence>
<reference evidence="1 2" key="1">
    <citation type="submission" date="2015-07" db="EMBL/GenBank/DDBJ databases">
        <title>Emmonsia species relationships and genome sequence.</title>
        <authorList>
            <person name="Cuomo C.A."/>
            <person name="Schwartz I.S."/>
            <person name="Kenyon C."/>
            <person name="de Hoog G.S."/>
            <person name="Govender N.P."/>
            <person name="Botha A."/>
            <person name="Moreno L."/>
            <person name="de Vries M."/>
            <person name="Munoz J.F."/>
            <person name="Stielow J.B."/>
        </authorList>
    </citation>
    <scope>NUCLEOTIDE SEQUENCE [LARGE SCALE GENOMIC DNA]</scope>
    <source>
        <strain evidence="1 2">CBS 136260</strain>
    </source>
</reference>
<dbReference type="STRING" id="1658172.A0A1B7NR60"/>